<name>B8HHU9_PSECP</name>
<proteinExistence type="predicted"/>
<keyword evidence="1" id="KW-0614">Plasmid</keyword>
<gene>
    <name evidence="1" type="ordered locus">Achl_4045</name>
</gene>
<evidence type="ECO:0000313" key="1">
    <source>
        <dbReference type="EMBL" id="ACL41996.1"/>
    </source>
</evidence>
<evidence type="ECO:0000313" key="2">
    <source>
        <dbReference type="Proteomes" id="UP000002505"/>
    </source>
</evidence>
<dbReference type="Proteomes" id="UP000002505">
    <property type="component" value="Plasmid pACHL01"/>
</dbReference>
<dbReference type="EMBL" id="CP001342">
    <property type="protein sequence ID" value="ACL41996.1"/>
    <property type="molecule type" value="Genomic_DNA"/>
</dbReference>
<dbReference type="KEGG" id="ach:Achl_4045"/>
<protein>
    <submittedName>
        <fullName evidence="1">Uncharacterized protein</fullName>
    </submittedName>
</protein>
<accession>B8HHU9</accession>
<geneLocation type="plasmid" evidence="1 2">
    <name>pACHL01</name>
</geneLocation>
<reference evidence="1" key="1">
    <citation type="submission" date="2009-01" db="EMBL/GenBank/DDBJ databases">
        <title>Complete sequence of plasmid1 of Arthrobacter chlorophenolicus A6.</title>
        <authorList>
            <consortium name="US DOE Joint Genome Institute"/>
            <person name="Lucas S."/>
            <person name="Copeland A."/>
            <person name="Lapidus A."/>
            <person name="Glavina del Rio T."/>
            <person name="Tice H."/>
            <person name="Bruce D."/>
            <person name="Goodwin L."/>
            <person name="Pitluck S."/>
            <person name="Goltsman E."/>
            <person name="Clum A."/>
            <person name="Larimer F."/>
            <person name="Land M."/>
            <person name="Hauser L."/>
            <person name="Kyrpides N."/>
            <person name="Mikhailova N."/>
            <person name="Jansson J."/>
            <person name="Richardson P."/>
        </authorList>
    </citation>
    <scope>NUCLEOTIDE SEQUENCE [LARGE SCALE GENOMIC DNA]</scope>
    <source>
        <strain evidence="1">A6</strain>
        <plasmid evidence="1">pACHL01</plasmid>
    </source>
</reference>
<dbReference type="HOGENOM" id="CLU_893214_0_0_11"/>
<dbReference type="AlphaFoldDB" id="B8HHU9"/>
<sequence length="328" mass="35879">MGGPAEGPRTAKGVLLDQSVLVVSDDIMATWTFLAFSIRGLEHAIHRLVGPSPLSALQSDDDAYPQEKSSDWGLSYLKASAEHLTQWADLVVPLIARSESDVVEHHFRPQLTLGRCGLEAASQAVWALGPDDSSERLLRHFRLVLWDLGEEERALTIAGDSAGAGDAREKATTLLSGASPNYSRKSLGGRMTYLPFIEYSADLQDRDPRGWERLWRSASGAAHGRRWITKHSYQTPEGPNRQGVETSMREPKLAEITHLVEAATATLTKGFSLYCDRAGIDEKALLINGAIHTLDVTPAGPGMEQEKLAARLHFEAVKSSMLQEQSSL</sequence>
<organism evidence="1 2">
    <name type="scientific">Pseudarthrobacter chlorophenolicus (strain ATCC 700700 / DSM 12829 / CIP 107037 / JCM 12360 / KCTC 9906 / NCIMB 13794 / A6)</name>
    <name type="common">Arthrobacter chlorophenolicus</name>
    <dbReference type="NCBI Taxonomy" id="452863"/>
    <lineage>
        <taxon>Bacteria</taxon>
        <taxon>Bacillati</taxon>
        <taxon>Actinomycetota</taxon>
        <taxon>Actinomycetes</taxon>
        <taxon>Micrococcales</taxon>
        <taxon>Micrococcaceae</taxon>
        <taxon>Pseudarthrobacter</taxon>
    </lineage>
</organism>
<keyword evidence="2" id="KW-1185">Reference proteome</keyword>